<keyword evidence="4" id="KW-0560">Oxidoreductase</keyword>
<sequence>MLYISGGQTLLVTPETSFLANKYVKMHQPSYMHGRVVVDSFGHSDLFIGEKSPEKVFPHIQKHIELAEEEKLFQDSKRKQVHERGIGMGGDLGVGFYL</sequence>
<dbReference type="EMBL" id="JACGWJ010000027">
    <property type="protein sequence ID" value="KAL0309500.1"/>
    <property type="molecule type" value="Genomic_DNA"/>
</dbReference>
<keyword evidence="2" id="KW-0285">Flavoprotein</keyword>
<evidence type="ECO:0000256" key="1">
    <source>
        <dbReference type="ARBA" id="ARBA00001974"/>
    </source>
</evidence>
<organism evidence="5">
    <name type="scientific">Sesamum radiatum</name>
    <name type="common">Black benniseed</name>
    <dbReference type="NCBI Taxonomy" id="300843"/>
    <lineage>
        <taxon>Eukaryota</taxon>
        <taxon>Viridiplantae</taxon>
        <taxon>Streptophyta</taxon>
        <taxon>Embryophyta</taxon>
        <taxon>Tracheophyta</taxon>
        <taxon>Spermatophyta</taxon>
        <taxon>Magnoliopsida</taxon>
        <taxon>eudicotyledons</taxon>
        <taxon>Gunneridae</taxon>
        <taxon>Pentapetalae</taxon>
        <taxon>asterids</taxon>
        <taxon>lamiids</taxon>
        <taxon>Lamiales</taxon>
        <taxon>Pedaliaceae</taxon>
        <taxon>Sesamum</taxon>
    </lineage>
</organism>
<comment type="cofactor">
    <cofactor evidence="1">
        <name>FAD</name>
        <dbReference type="ChEBI" id="CHEBI:57692"/>
    </cofactor>
</comment>
<reference evidence="5" key="2">
    <citation type="journal article" date="2024" name="Plant">
        <title>Genomic evolution and insights into agronomic trait innovations of Sesamum species.</title>
        <authorList>
            <person name="Miao H."/>
            <person name="Wang L."/>
            <person name="Qu L."/>
            <person name="Liu H."/>
            <person name="Sun Y."/>
            <person name="Le M."/>
            <person name="Wang Q."/>
            <person name="Wei S."/>
            <person name="Zheng Y."/>
            <person name="Lin W."/>
            <person name="Duan Y."/>
            <person name="Cao H."/>
            <person name="Xiong S."/>
            <person name="Wang X."/>
            <person name="Wei L."/>
            <person name="Li C."/>
            <person name="Ma Q."/>
            <person name="Ju M."/>
            <person name="Zhao R."/>
            <person name="Li G."/>
            <person name="Mu C."/>
            <person name="Tian Q."/>
            <person name="Mei H."/>
            <person name="Zhang T."/>
            <person name="Gao T."/>
            <person name="Zhang H."/>
        </authorList>
    </citation>
    <scope>NUCLEOTIDE SEQUENCE</scope>
    <source>
        <strain evidence="5">G02</strain>
    </source>
</reference>
<reference evidence="5" key="1">
    <citation type="submission" date="2020-06" db="EMBL/GenBank/DDBJ databases">
        <authorList>
            <person name="Li T."/>
            <person name="Hu X."/>
            <person name="Zhang T."/>
            <person name="Song X."/>
            <person name="Zhang H."/>
            <person name="Dai N."/>
            <person name="Sheng W."/>
            <person name="Hou X."/>
            <person name="Wei L."/>
        </authorList>
    </citation>
    <scope>NUCLEOTIDE SEQUENCE</scope>
    <source>
        <strain evidence="5">G02</strain>
        <tissue evidence="5">Leaf</tissue>
    </source>
</reference>
<comment type="caution">
    <text evidence="5">The sequence shown here is derived from an EMBL/GenBank/DDBJ whole genome shotgun (WGS) entry which is preliminary data.</text>
</comment>
<keyword evidence="3" id="KW-0274">FAD</keyword>
<evidence type="ECO:0000256" key="2">
    <source>
        <dbReference type="ARBA" id="ARBA00022630"/>
    </source>
</evidence>
<dbReference type="InterPro" id="IPR029058">
    <property type="entry name" value="AB_hydrolase_fold"/>
</dbReference>
<protein>
    <submittedName>
        <fullName evidence="5">Uncharacterized protein</fullName>
    </submittedName>
</protein>
<dbReference type="GO" id="GO:0016491">
    <property type="term" value="F:oxidoreductase activity"/>
    <property type="evidence" value="ECO:0007669"/>
    <property type="project" value="UniProtKB-KW"/>
</dbReference>
<accession>A0AAW2KRA5</accession>
<evidence type="ECO:0000256" key="3">
    <source>
        <dbReference type="ARBA" id="ARBA00022827"/>
    </source>
</evidence>
<gene>
    <name evidence="5" type="ORF">Sradi_5892300</name>
</gene>
<dbReference type="Gene3D" id="3.40.50.1820">
    <property type="entry name" value="alpha/beta hydrolase"/>
    <property type="match status" value="1"/>
</dbReference>
<dbReference type="InterPro" id="IPR052542">
    <property type="entry name" value="Cholesterol_Oxidase"/>
</dbReference>
<dbReference type="PANTHER" id="PTHR47470">
    <property type="entry name" value="CHOLESTEROL OXIDASE"/>
    <property type="match status" value="1"/>
</dbReference>
<evidence type="ECO:0000256" key="4">
    <source>
        <dbReference type="ARBA" id="ARBA00023002"/>
    </source>
</evidence>
<dbReference type="PANTHER" id="PTHR47470:SF1">
    <property type="entry name" value="FAD-DEPENDENT OXIDOREDUCTASE 2 FAD BINDING DOMAIN-CONTAINING PROTEIN"/>
    <property type="match status" value="1"/>
</dbReference>
<evidence type="ECO:0000313" key="5">
    <source>
        <dbReference type="EMBL" id="KAL0309500.1"/>
    </source>
</evidence>
<proteinExistence type="predicted"/>
<name>A0AAW2KRA5_SESRA</name>
<dbReference type="AlphaFoldDB" id="A0AAW2KRA5"/>